<sequence length="283" mass="31539">MSSMLCVIVKNEAPYLVEWVAWHRAIGFDMIAVYENDSTDQTAGLLGRMRRVGLIDAHIPWPTVAASPQLLAYSDAARGCPTDWLMFLDADEFLMLKTARRVNDFIASFPADVACIGVNWRVFGSAGQTDYAPGLVMERFRRAARPEAPVNRHVKSVFRPNTIAEVHMHAPALREGRAVLANGAPLEMAPHGLATTVDWSVAQVNHYFCKSLAEYRIKRARGDVHRGADDPEKYDKYTDALFAHHDLNDERDDSAAPFLPELALACANLRRRLGVLQPGEHAF</sequence>
<dbReference type="GO" id="GO:0016020">
    <property type="term" value="C:membrane"/>
    <property type="evidence" value="ECO:0007669"/>
    <property type="project" value="UniProtKB-SubCell"/>
</dbReference>
<keyword evidence="3" id="KW-0472">Membrane</keyword>
<evidence type="ECO:0000313" key="5">
    <source>
        <dbReference type="Proteomes" id="UP000198418"/>
    </source>
</evidence>
<evidence type="ECO:0000313" key="4">
    <source>
        <dbReference type="EMBL" id="SNB64629.1"/>
    </source>
</evidence>
<evidence type="ECO:0000256" key="2">
    <source>
        <dbReference type="ARBA" id="ARBA00022692"/>
    </source>
</evidence>
<dbReference type="Proteomes" id="UP000198418">
    <property type="component" value="Unassembled WGS sequence"/>
</dbReference>
<dbReference type="GO" id="GO:0016757">
    <property type="term" value="F:glycosyltransferase activity"/>
    <property type="evidence" value="ECO:0007669"/>
    <property type="project" value="TreeGrafter"/>
</dbReference>
<dbReference type="EMBL" id="FYDG01000002">
    <property type="protein sequence ID" value="SNB64629.1"/>
    <property type="molecule type" value="Genomic_DNA"/>
</dbReference>
<dbReference type="OrthoDB" id="1997677at2"/>
<comment type="subcellular location">
    <subcellularLocation>
        <location evidence="1">Membrane</location>
        <topology evidence="1">Single-pass membrane protein</topology>
    </subcellularLocation>
</comment>
<dbReference type="InterPro" id="IPR029044">
    <property type="entry name" value="Nucleotide-diphossugar_trans"/>
</dbReference>
<name>A0A212QY36_RHOAC</name>
<dbReference type="SUPFAM" id="SSF53448">
    <property type="entry name" value="Nucleotide-diphospho-sugar transferases"/>
    <property type="match status" value="1"/>
</dbReference>
<keyword evidence="5" id="KW-1185">Reference proteome</keyword>
<dbReference type="PANTHER" id="PTHR21461">
    <property type="entry name" value="GLYCOSYLTRANSFERASE FAMILY 92 PROTEIN"/>
    <property type="match status" value="1"/>
</dbReference>
<organism evidence="4 5">
    <name type="scientific">Rhodoblastus acidophilus</name>
    <name type="common">Rhodopseudomonas acidophila</name>
    <dbReference type="NCBI Taxonomy" id="1074"/>
    <lineage>
        <taxon>Bacteria</taxon>
        <taxon>Pseudomonadati</taxon>
        <taxon>Pseudomonadota</taxon>
        <taxon>Alphaproteobacteria</taxon>
        <taxon>Hyphomicrobiales</taxon>
        <taxon>Rhodoblastaceae</taxon>
        <taxon>Rhodoblastus</taxon>
    </lineage>
</organism>
<proteinExistence type="predicted"/>
<dbReference type="RefSeq" id="WP_088519614.1">
    <property type="nucleotide sequence ID" value="NZ_FYDG01000002.1"/>
</dbReference>
<dbReference type="GO" id="GO:0005737">
    <property type="term" value="C:cytoplasm"/>
    <property type="evidence" value="ECO:0007669"/>
    <property type="project" value="TreeGrafter"/>
</dbReference>
<evidence type="ECO:0000256" key="3">
    <source>
        <dbReference type="ARBA" id="ARBA00022989"/>
    </source>
</evidence>
<gene>
    <name evidence="4" type="ORF">SAMN06265338_10267</name>
</gene>
<dbReference type="PANTHER" id="PTHR21461:SF69">
    <property type="entry name" value="GLYCOSYLTRANSFERASE FAMILY 92 PROTEIN"/>
    <property type="match status" value="1"/>
</dbReference>
<dbReference type="AlphaFoldDB" id="A0A212QY36"/>
<dbReference type="Pfam" id="PF13704">
    <property type="entry name" value="Glyco_tranf_2_4"/>
    <property type="match status" value="1"/>
</dbReference>
<keyword evidence="4" id="KW-0808">Transferase</keyword>
<evidence type="ECO:0000256" key="1">
    <source>
        <dbReference type="ARBA" id="ARBA00004167"/>
    </source>
</evidence>
<keyword evidence="2" id="KW-0812">Transmembrane</keyword>
<protein>
    <submittedName>
        <fullName evidence="4">Glycosyl transferase family 2</fullName>
    </submittedName>
</protein>
<reference evidence="5" key="1">
    <citation type="submission" date="2017-06" db="EMBL/GenBank/DDBJ databases">
        <authorList>
            <person name="Varghese N."/>
            <person name="Submissions S."/>
        </authorList>
    </citation>
    <scope>NUCLEOTIDE SEQUENCE [LARGE SCALE GENOMIC DNA]</scope>
    <source>
        <strain evidence="5">DSM 137</strain>
    </source>
</reference>
<accession>A0A212QY36</accession>
<keyword evidence="3" id="KW-1133">Transmembrane helix</keyword>